<keyword evidence="2" id="KW-1185">Reference proteome</keyword>
<gene>
    <name evidence="1" type="ORF">MENTE1834_LOCUS18133</name>
</gene>
<sequence length="323" mass="36755">MYRKRGGSLEQELVMSSPISTGTSADPYPFSNGHNQLKFPSEGCITRVPFSSLCAFLFCLGGILLFKAMIMWAFNATIEQVRRSLGITQLPWLDKFQLLLIIACIAMFVISAAFLLIGILSTGQTREHVFRQMPRSRRGGRISCILAICLASLLNLLWIIILALTAIMCFIYSIFSILCTNIGGNTSTTKSCLDFNSFKPLFFSSDDNRSLQFCEGQLQQFCALTNTVVICYAHIGNEARYDELLAILNSEMACENYHCRKPHKFPPQENGRSRPSYNTADYYSRKFDYNLQQFPQGKYFINSKKFLFKKTIEMMLIIQLLRL</sequence>
<comment type="caution">
    <text evidence="1">The sequence shown here is derived from an EMBL/GenBank/DDBJ whole genome shotgun (WGS) entry which is preliminary data.</text>
</comment>
<reference evidence="1" key="1">
    <citation type="submission" date="2023-11" db="EMBL/GenBank/DDBJ databases">
        <authorList>
            <person name="Poullet M."/>
        </authorList>
    </citation>
    <scope>NUCLEOTIDE SEQUENCE</scope>
    <source>
        <strain evidence="1">E1834</strain>
    </source>
</reference>
<protein>
    <submittedName>
        <fullName evidence="1">Uncharacterized protein</fullName>
    </submittedName>
</protein>
<organism evidence="1 2">
    <name type="scientific">Meloidogyne enterolobii</name>
    <name type="common">Root-knot nematode worm</name>
    <name type="synonym">Meloidogyne mayaguensis</name>
    <dbReference type="NCBI Taxonomy" id="390850"/>
    <lineage>
        <taxon>Eukaryota</taxon>
        <taxon>Metazoa</taxon>
        <taxon>Ecdysozoa</taxon>
        <taxon>Nematoda</taxon>
        <taxon>Chromadorea</taxon>
        <taxon>Rhabditida</taxon>
        <taxon>Tylenchina</taxon>
        <taxon>Tylenchomorpha</taxon>
        <taxon>Tylenchoidea</taxon>
        <taxon>Meloidogynidae</taxon>
        <taxon>Meloidogyninae</taxon>
        <taxon>Meloidogyne</taxon>
    </lineage>
</organism>
<dbReference type="Proteomes" id="UP001497535">
    <property type="component" value="Unassembled WGS sequence"/>
</dbReference>
<evidence type="ECO:0000313" key="2">
    <source>
        <dbReference type="Proteomes" id="UP001497535"/>
    </source>
</evidence>
<dbReference type="EMBL" id="CAVMJV010000021">
    <property type="protein sequence ID" value="CAK5068636.1"/>
    <property type="molecule type" value="Genomic_DNA"/>
</dbReference>
<proteinExistence type="predicted"/>
<evidence type="ECO:0000313" key="1">
    <source>
        <dbReference type="EMBL" id="CAK5068636.1"/>
    </source>
</evidence>
<accession>A0ACB0YZ24</accession>
<name>A0ACB0YZ24_MELEN</name>